<accession>A0AAW3PV55</accession>
<evidence type="ECO:0000256" key="1">
    <source>
        <dbReference type="SAM" id="MobiDB-lite"/>
    </source>
</evidence>
<protein>
    <submittedName>
        <fullName evidence="2">Uncharacterized protein</fullName>
    </submittedName>
</protein>
<dbReference type="EMBL" id="LNJP01000002">
    <property type="protein sequence ID" value="KWZ32675.1"/>
    <property type="molecule type" value="Genomic_DNA"/>
</dbReference>
<evidence type="ECO:0000313" key="2">
    <source>
        <dbReference type="EMBL" id="KWZ32675.1"/>
    </source>
</evidence>
<organism evidence="2 3">
    <name type="scientific">Burkholderia anthina</name>
    <dbReference type="NCBI Taxonomy" id="179879"/>
    <lineage>
        <taxon>Bacteria</taxon>
        <taxon>Pseudomonadati</taxon>
        <taxon>Pseudomonadota</taxon>
        <taxon>Betaproteobacteria</taxon>
        <taxon>Burkholderiales</taxon>
        <taxon>Burkholderiaceae</taxon>
        <taxon>Burkholderia</taxon>
        <taxon>Burkholderia cepacia complex</taxon>
    </lineage>
</organism>
<reference evidence="2 3" key="1">
    <citation type="submission" date="2015-11" db="EMBL/GenBank/DDBJ databases">
        <authorList>
            <person name="Sahl J."/>
            <person name="Wagner D."/>
            <person name="Keim P."/>
        </authorList>
    </citation>
    <scope>NUCLEOTIDE SEQUENCE [LARGE SCALE GENOMIC DNA]</scope>
    <source>
        <strain evidence="2 3">AZ-4-2-10-S1-D7</strain>
    </source>
</reference>
<sequence length="67" mass="7725">MISSIDMTAYVHFRRATFAVGAMRSPQQARRTRSRRTCRADDSAHYKSAAQRITNHGSAVHRRVHRQ</sequence>
<name>A0AAW3PV55_9BURK</name>
<evidence type="ECO:0000313" key="3">
    <source>
        <dbReference type="Proteomes" id="UP000070434"/>
    </source>
</evidence>
<gene>
    <name evidence="2" type="ORF">WS64_16570</name>
</gene>
<proteinExistence type="predicted"/>
<comment type="caution">
    <text evidence="2">The sequence shown here is derived from an EMBL/GenBank/DDBJ whole genome shotgun (WGS) entry which is preliminary data.</text>
</comment>
<dbReference type="Proteomes" id="UP000070434">
    <property type="component" value="Chromosome 3"/>
</dbReference>
<feature type="region of interest" description="Disordered" evidence="1">
    <location>
        <begin position="24"/>
        <end position="67"/>
    </location>
</feature>
<dbReference type="AlphaFoldDB" id="A0AAW3PV55"/>